<dbReference type="Pfam" id="PF00155">
    <property type="entry name" value="Aminotran_1_2"/>
    <property type="match status" value="1"/>
</dbReference>
<dbReference type="InterPro" id="IPR004839">
    <property type="entry name" value="Aminotransferase_I/II_large"/>
</dbReference>
<reference evidence="8" key="1">
    <citation type="submission" date="2022-11" db="EMBL/GenBank/DDBJ databases">
        <title>Larsenimonas rhizosphaerae sp. nov., isolated from a tidal mudflat.</title>
        <authorList>
            <person name="Lee S.D."/>
            <person name="Kim I.S."/>
        </authorList>
    </citation>
    <scope>NUCLEOTIDE SEQUENCE</scope>
    <source>
        <strain evidence="8">GH2-1</strain>
    </source>
</reference>
<evidence type="ECO:0000256" key="1">
    <source>
        <dbReference type="ARBA" id="ARBA00001933"/>
    </source>
</evidence>
<evidence type="ECO:0000256" key="5">
    <source>
        <dbReference type="ARBA" id="ARBA00022679"/>
    </source>
</evidence>
<keyword evidence="5" id="KW-0808">Transferase</keyword>
<protein>
    <submittedName>
        <fullName evidence="8">Aspartate/tyrosine/aromatic aminotransferase</fullName>
    </submittedName>
</protein>
<evidence type="ECO:0000313" key="8">
    <source>
        <dbReference type="EMBL" id="MCX2523300.1"/>
    </source>
</evidence>
<keyword evidence="4 8" id="KW-0032">Aminotransferase</keyword>
<dbReference type="CDD" id="cd00609">
    <property type="entry name" value="AAT_like"/>
    <property type="match status" value="1"/>
</dbReference>
<dbReference type="GO" id="GO:0005829">
    <property type="term" value="C:cytosol"/>
    <property type="evidence" value="ECO:0007669"/>
    <property type="project" value="TreeGrafter"/>
</dbReference>
<dbReference type="Gene3D" id="3.90.1150.10">
    <property type="entry name" value="Aspartate Aminotransferase, domain 1"/>
    <property type="match status" value="1"/>
</dbReference>
<evidence type="ECO:0000259" key="7">
    <source>
        <dbReference type="Pfam" id="PF00155"/>
    </source>
</evidence>
<evidence type="ECO:0000256" key="3">
    <source>
        <dbReference type="ARBA" id="ARBA00011738"/>
    </source>
</evidence>
<evidence type="ECO:0000256" key="4">
    <source>
        <dbReference type="ARBA" id="ARBA00022576"/>
    </source>
</evidence>
<feature type="domain" description="Aminotransferase class I/classII large" evidence="7">
    <location>
        <begin position="27"/>
        <end position="391"/>
    </location>
</feature>
<keyword evidence="9" id="KW-1185">Reference proteome</keyword>
<dbReference type="GO" id="GO:0042802">
    <property type="term" value="F:identical protein binding"/>
    <property type="evidence" value="ECO:0007669"/>
    <property type="project" value="TreeGrafter"/>
</dbReference>
<dbReference type="GO" id="GO:0004838">
    <property type="term" value="F:L-tyrosine-2-oxoglutarate transaminase activity"/>
    <property type="evidence" value="ECO:0007669"/>
    <property type="project" value="TreeGrafter"/>
</dbReference>
<gene>
    <name evidence="8" type="ORF">OQ287_03520</name>
</gene>
<dbReference type="InterPro" id="IPR015424">
    <property type="entry name" value="PyrdxlP-dep_Trfase"/>
</dbReference>
<dbReference type="GO" id="GO:0004069">
    <property type="term" value="F:L-aspartate:2-oxoglutarate aminotransferase activity"/>
    <property type="evidence" value="ECO:0007669"/>
    <property type="project" value="TreeGrafter"/>
</dbReference>
<comment type="similarity">
    <text evidence="2">Belongs to the class-I pyridoxal-phosphate-dependent aminotransferase family.</text>
</comment>
<dbReference type="AlphaFoldDB" id="A0AA41ZEY5"/>
<dbReference type="Gene3D" id="3.40.640.10">
    <property type="entry name" value="Type I PLP-dependent aspartate aminotransferase-like (Major domain)"/>
    <property type="match status" value="1"/>
</dbReference>
<dbReference type="RefSeq" id="WP_265895599.1">
    <property type="nucleotide sequence ID" value="NZ_JAPIVE010000001.1"/>
</dbReference>
<dbReference type="PRINTS" id="PR00799">
    <property type="entry name" value="TRANSAMINASE"/>
</dbReference>
<accession>A0AA41ZEY5</accession>
<dbReference type="InterPro" id="IPR000796">
    <property type="entry name" value="Asp_trans"/>
</dbReference>
<comment type="caution">
    <text evidence="8">The sequence shown here is derived from an EMBL/GenBank/DDBJ whole genome shotgun (WGS) entry which is preliminary data.</text>
</comment>
<comment type="cofactor">
    <cofactor evidence="1">
        <name>pyridoxal 5'-phosphate</name>
        <dbReference type="ChEBI" id="CHEBI:597326"/>
    </cofactor>
</comment>
<keyword evidence="6" id="KW-0663">Pyridoxal phosphate</keyword>
<dbReference type="InterPro" id="IPR015421">
    <property type="entry name" value="PyrdxlP-dep_Trfase_major"/>
</dbReference>
<dbReference type="Proteomes" id="UP001165678">
    <property type="component" value="Unassembled WGS sequence"/>
</dbReference>
<evidence type="ECO:0000256" key="6">
    <source>
        <dbReference type="ARBA" id="ARBA00022898"/>
    </source>
</evidence>
<dbReference type="FunFam" id="3.40.640.10:FF:000066">
    <property type="entry name" value="Aspartate aminotransferase"/>
    <property type="match status" value="1"/>
</dbReference>
<comment type="subunit">
    <text evidence="3">Homodimer.</text>
</comment>
<organism evidence="8 9">
    <name type="scientific">Larsenimonas rhizosphaerae</name>
    <dbReference type="NCBI Taxonomy" id="2944682"/>
    <lineage>
        <taxon>Bacteria</taxon>
        <taxon>Pseudomonadati</taxon>
        <taxon>Pseudomonadota</taxon>
        <taxon>Gammaproteobacteria</taxon>
        <taxon>Oceanospirillales</taxon>
        <taxon>Halomonadaceae</taxon>
        <taxon>Larsenimonas</taxon>
    </lineage>
</organism>
<dbReference type="PANTHER" id="PTHR11879:SF22">
    <property type="entry name" value="ASPARTATE AMINOTRANSFERASE, MITOCHONDRIAL"/>
    <property type="match status" value="1"/>
</dbReference>
<dbReference type="SUPFAM" id="SSF53383">
    <property type="entry name" value="PLP-dependent transferases"/>
    <property type="match status" value="1"/>
</dbReference>
<evidence type="ECO:0000313" key="9">
    <source>
        <dbReference type="Proteomes" id="UP001165678"/>
    </source>
</evidence>
<proteinExistence type="inferred from homology"/>
<dbReference type="InterPro" id="IPR015422">
    <property type="entry name" value="PyrdxlP-dep_Trfase_small"/>
</dbReference>
<dbReference type="PANTHER" id="PTHR11879">
    <property type="entry name" value="ASPARTATE AMINOTRANSFERASE"/>
    <property type="match status" value="1"/>
</dbReference>
<dbReference type="GO" id="GO:0033585">
    <property type="term" value="P:L-phenylalanine biosynthetic process from chorismate via phenylpyruvate"/>
    <property type="evidence" value="ECO:0007669"/>
    <property type="project" value="TreeGrafter"/>
</dbReference>
<name>A0AA41ZEY5_9GAMM</name>
<dbReference type="NCBIfam" id="NF006719">
    <property type="entry name" value="PRK09257.1"/>
    <property type="match status" value="1"/>
</dbReference>
<dbReference type="EMBL" id="JAPIVE010000001">
    <property type="protein sequence ID" value="MCX2523300.1"/>
    <property type="molecule type" value="Genomic_DNA"/>
</dbReference>
<sequence length="397" mass="43639">MFEHIERVPGDAILGLIEAFKKDTNPRKVDLGVGVYRDAHGNTPVLKSVKAAEERLLEQEETKSYIGSHGDPAYGNAILSLVLGEGSPLLTDKRASATQSPGGTGALRLAADFIRTNLPGKAIWMSNPTWPNHHGIFDAAGIERHSYPYVSASNTLDFDGMMDSLGRIPEGDIVLLHACCHNPSGFDLDKQQWQQVLNVVKQRNLMPLIDFAYQGFGDGLDEDAYGVRLLAEQLDEVIITSSCSKNFGLYRERTGCLILVAKNEEQMNNVRSQVAIVARENYSNPPSHGAAVVSTILGDEALRGMWLEEVDDMRGRINQLRSGFVDAMAPHGLAEKFDFIKQQRGMFSYTGLSRDQVERLRNDYSIYMVSSGRANVAGLSSDVLEYVAQAIADVSDT</sequence>
<evidence type="ECO:0000256" key="2">
    <source>
        <dbReference type="ARBA" id="ARBA00007441"/>
    </source>
</evidence>
<dbReference type="GO" id="GO:0030170">
    <property type="term" value="F:pyridoxal phosphate binding"/>
    <property type="evidence" value="ECO:0007669"/>
    <property type="project" value="InterPro"/>
</dbReference>